<dbReference type="AlphaFoldDB" id="A0A0B1SSG9"/>
<gene>
    <name evidence="1" type="ORF">OESDEN_13390</name>
</gene>
<evidence type="ECO:0000313" key="1">
    <source>
        <dbReference type="EMBL" id="KHJ86846.1"/>
    </source>
</evidence>
<accession>A0A0B1SSG9</accession>
<evidence type="ECO:0000313" key="2">
    <source>
        <dbReference type="Proteomes" id="UP000053660"/>
    </source>
</evidence>
<dbReference type="Proteomes" id="UP000053660">
    <property type="component" value="Unassembled WGS sequence"/>
</dbReference>
<dbReference type="EMBL" id="KN559249">
    <property type="protein sequence ID" value="KHJ86846.1"/>
    <property type="molecule type" value="Genomic_DNA"/>
</dbReference>
<reference evidence="1 2" key="1">
    <citation type="submission" date="2014-03" db="EMBL/GenBank/DDBJ databases">
        <title>Draft genome of the hookworm Oesophagostomum dentatum.</title>
        <authorList>
            <person name="Mitreva M."/>
        </authorList>
    </citation>
    <scope>NUCLEOTIDE SEQUENCE [LARGE SCALE GENOMIC DNA]</scope>
    <source>
        <strain evidence="1 2">OD-Hann</strain>
    </source>
</reference>
<organism evidence="1 2">
    <name type="scientific">Oesophagostomum dentatum</name>
    <name type="common">Nodular worm</name>
    <dbReference type="NCBI Taxonomy" id="61180"/>
    <lineage>
        <taxon>Eukaryota</taxon>
        <taxon>Metazoa</taxon>
        <taxon>Ecdysozoa</taxon>
        <taxon>Nematoda</taxon>
        <taxon>Chromadorea</taxon>
        <taxon>Rhabditida</taxon>
        <taxon>Rhabditina</taxon>
        <taxon>Rhabditomorpha</taxon>
        <taxon>Strongyloidea</taxon>
        <taxon>Strongylidae</taxon>
        <taxon>Oesophagostomum</taxon>
    </lineage>
</organism>
<sequence>MTAKCTMHPLPQVCRRPSRECALIQMALLEASLRTLRARRDLSKRSIVCRKV</sequence>
<name>A0A0B1SSG9_OESDE</name>
<proteinExistence type="predicted"/>
<dbReference type="OrthoDB" id="10447625at2759"/>
<keyword evidence="2" id="KW-1185">Reference proteome</keyword>
<protein>
    <submittedName>
        <fullName evidence="1">Uncharacterized protein</fullName>
    </submittedName>
</protein>